<evidence type="ECO:0000313" key="4">
    <source>
        <dbReference type="Proteomes" id="UP000672657"/>
    </source>
</evidence>
<feature type="region of interest" description="Disordered" evidence="1">
    <location>
        <begin position="1"/>
        <end position="28"/>
    </location>
</feature>
<evidence type="ECO:0000256" key="1">
    <source>
        <dbReference type="SAM" id="MobiDB-lite"/>
    </source>
</evidence>
<dbReference type="Proteomes" id="UP000672657">
    <property type="component" value="Unassembled WGS sequence"/>
</dbReference>
<dbReference type="EMBL" id="CAJPVI010000120">
    <property type="protein sequence ID" value="CAG2161266.1"/>
    <property type="molecule type" value="Genomic_DNA"/>
</dbReference>
<evidence type="ECO:0000313" key="3">
    <source>
        <dbReference type="EMBL" id="CAG2161266.1"/>
    </source>
</evidence>
<dbReference type="Pfam" id="PF03050">
    <property type="entry name" value="DDE_Tnp_IS66"/>
    <property type="match status" value="1"/>
</dbReference>
<evidence type="ECO:0000259" key="2">
    <source>
        <dbReference type="Pfam" id="PF03050"/>
    </source>
</evidence>
<dbReference type="InterPro" id="IPR004291">
    <property type="entry name" value="Transposase_IS66_central"/>
</dbReference>
<dbReference type="RefSeq" id="WP_280519736.1">
    <property type="nucleotide sequence ID" value="NZ_CAJPVI010000120.1"/>
</dbReference>
<name>A0ABN7QHJ4_9BURK</name>
<protein>
    <recommendedName>
        <fullName evidence="2">Transposase IS66 central domain-containing protein</fullName>
    </recommendedName>
</protein>
<gene>
    <name evidence="3" type="ORF">LMG26411_08115</name>
</gene>
<organism evidence="3 4">
    <name type="scientific">Cupriavidus numazuensis</name>
    <dbReference type="NCBI Taxonomy" id="221992"/>
    <lineage>
        <taxon>Bacteria</taxon>
        <taxon>Pseudomonadati</taxon>
        <taxon>Pseudomonadota</taxon>
        <taxon>Betaproteobacteria</taxon>
        <taxon>Burkholderiales</taxon>
        <taxon>Burkholderiaceae</taxon>
        <taxon>Cupriavidus</taxon>
    </lineage>
</organism>
<proteinExistence type="predicted"/>
<sequence>MRTDCRRPQAQSAATADPSRAEQRGKVKQSPAFNLLARLERHADQVWRFTADHRVPFTNNLAERDIRMPKLKQKVSGCFRSLDGLDAFCTIRFYLATLRKQSRPLFEALVHAFAGNVLSPMPAE</sequence>
<dbReference type="PANTHER" id="PTHR33678:SF1">
    <property type="entry name" value="BLL1576 PROTEIN"/>
    <property type="match status" value="1"/>
</dbReference>
<dbReference type="PANTHER" id="PTHR33678">
    <property type="entry name" value="BLL1576 PROTEIN"/>
    <property type="match status" value="1"/>
</dbReference>
<accession>A0ABN7QHJ4</accession>
<feature type="domain" description="Transposase IS66 central" evidence="2">
    <location>
        <begin position="20"/>
        <end position="85"/>
    </location>
</feature>
<dbReference type="InterPro" id="IPR052344">
    <property type="entry name" value="Transposase-related"/>
</dbReference>
<keyword evidence="4" id="KW-1185">Reference proteome</keyword>
<reference evidence="3 4" key="1">
    <citation type="submission" date="2021-03" db="EMBL/GenBank/DDBJ databases">
        <authorList>
            <person name="Peeters C."/>
        </authorList>
    </citation>
    <scope>NUCLEOTIDE SEQUENCE [LARGE SCALE GENOMIC DNA]</scope>
    <source>
        <strain evidence="3 4">LMG 26411</strain>
    </source>
</reference>
<comment type="caution">
    <text evidence="3">The sequence shown here is derived from an EMBL/GenBank/DDBJ whole genome shotgun (WGS) entry which is preliminary data.</text>
</comment>